<accession>K7ZGT5</accession>
<dbReference type="InterPro" id="IPR000644">
    <property type="entry name" value="CBS_dom"/>
</dbReference>
<dbReference type="KEGG" id="bbat:Bdt_3132"/>
<dbReference type="RefSeq" id="WP_015092224.1">
    <property type="nucleotide sequence ID" value="NC_019567.1"/>
</dbReference>
<dbReference type="PANTHER" id="PTHR43080">
    <property type="entry name" value="CBS DOMAIN-CONTAINING PROTEIN CBSX3, MITOCHONDRIAL"/>
    <property type="match status" value="1"/>
</dbReference>
<dbReference type="PATRIC" id="fig|1069642.3.peg.3097"/>
<reference evidence="4 5" key="1">
    <citation type="journal article" date="2012" name="BMC Genomics">
        <title>Genome analysis of a simultaneously predatory and prey-independent, novel Bdellovibrio bacteriovorus from the River Tiber, supports in silico predictions of both ancient and recent lateral gene transfer from diverse bacteria.</title>
        <authorList>
            <person name="Hobley L."/>
            <person name="Lerner T.R."/>
            <person name="Williams L.E."/>
            <person name="Lambert C."/>
            <person name="Till R."/>
            <person name="Milner D.S."/>
            <person name="Basford S.M."/>
            <person name="Capeness M.J."/>
            <person name="Fenton A.K."/>
            <person name="Atterbury R.J."/>
            <person name="Harris M.A."/>
            <person name="Sockett R.E."/>
        </authorList>
    </citation>
    <scope>NUCLEOTIDE SEQUENCE [LARGE SCALE GENOMIC DNA]</scope>
    <source>
        <strain evidence="4 5">Tiberius</strain>
    </source>
</reference>
<feature type="domain" description="CBS" evidence="3">
    <location>
        <begin position="9"/>
        <end position="66"/>
    </location>
</feature>
<keyword evidence="1 2" id="KW-0129">CBS domain</keyword>
<evidence type="ECO:0000256" key="1">
    <source>
        <dbReference type="ARBA" id="ARBA00023122"/>
    </source>
</evidence>
<dbReference type="STRING" id="1069642.Bdt_3132"/>
<evidence type="ECO:0000256" key="2">
    <source>
        <dbReference type="PROSITE-ProRule" id="PRU00703"/>
    </source>
</evidence>
<gene>
    <name evidence="4" type="ORF">Bdt_3132</name>
</gene>
<dbReference type="InterPro" id="IPR051257">
    <property type="entry name" value="Diverse_CBS-Domain"/>
</dbReference>
<dbReference type="HOGENOM" id="CLU_040681_9_3_7"/>
<dbReference type="Gene3D" id="3.10.580.10">
    <property type="entry name" value="CBS-domain"/>
    <property type="match status" value="1"/>
</dbReference>
<dbReference type="InterPro" id="IPR046342">
    <property type="entry name" value="CBS_dom_sf"/>
</dbReference>
<feature type="domain" description="CBS" evidence="3">
    <location>
        <begin position="70"/>
        <end position="127"/>
    </location>
</feature>
<dbReference type="Proteomes" id="UP000010074">
    <property type="component" value="Chromosome"/>
</dbReference>
<dbReference type="PANTHER" id="PTHR43080:SF2">
    <property type="entry name" value="CBS DOMAIN-CONTAINING PROTEIN"/>
    <property type="match status" value="1"/>
</dbReference>
<dbReference type="SUPFAM" id="SSF54631">
    <property type="entry name" value="CBS-domain pair"/>
    <property type="match status" value="1"/>
</dbReference>
<evidence type="ECO:0000259" key="3">
    <source>
        <dbReference type="PROSITE" id="PS51371"/>
    </source>
</evidence>
<dbReference type="PROSITE" id="PS51371">
    <property type="entry name" value="CBS"/>
    <property type="match status" value="2"/>
</dbReference>
<evidence type="ECO:0000313" key="4">
    <source>
        <dbReference type="EMBL" id="AFY02807.1"/>
    </source>
</evidence>
<dbReference type="AlphaFoldDB" id="K7ZGT5"/>
<evidence type="ECO:0000313" key="5">
    <source>
        <dbReference type="Proteomes" id="UP000010074"/>
    </source>
</evidence>
<protein>
    <recommendedName>
        <fullName evidence="3">CBS domain-containing protein</fullName>
    </recommendedName>
</protein>
<name>K7ZGT5_BDEBC</name>
<dbReference type="EMBL" id="CP002930">
    <property type="protein sequence ID" value="AFY02807.1"/>
    <property type="molecule type" value="Genomic_DNA"/>
</dbReference>
<dbReference type="Pfam" id="PF00571">
    <property type="entry name" value="CBS"/>
    <property type="match status" value="2"/>
</dbReference>
<organism evidence="4 5">
    <name type="scientific">Bdellovibrio bacteriovorus str. Tiberius</name>
    <dbReference type="NCBI Taxonomy" id="1069642"/>
    <lineage>
        <taxon>Bacteria</taxon>
        <taxon>Pseudomonadati</taxon>
        <taxon>Bdellovibrionota</taxon>
        <taxon>Bdellovibrionia</taxon>
        <taxon>Bdellovibrionales</taxon>
        <taxon>Pseudobdellovibrionaceae</taxon>
        <taxon>Bdellovibrio</taxon>
    </lineage>
</organism>
<sequence length="156" mass="17408">MKIALKDHMTRKLITVSKDATAAEALRLMTNYWIRHLPVLDEEEDYIVGMLSERDLLRSPHTETPVGKLMSSPLKTFPIEAPMKAVVDAMIEEKVSAFLITKDDEVVGIVTSEDMLVLLDQILKKDESSDAPWVLGDLFANPLLQRTAYLVGQAGV</sequence>
<dbReference type="SMART" id="SM00116">
    <property type="entry name" value="CBS"/>
    <property type="match status" value="2"/>
</dbReference>
<proteinExistence type="predicted"/>
<dbReference type="OrthoDB" id="9807125at2"/>